<dbReference type="AlphaFoldDB" id="A0A383VJJ0"/>
<gene>
    <name evidence="2" type="ORF">BQ4739_LOCUS5303</name>
</gene>
<dbReference type="Proteomes" id="UP000256970">
    <property type="component" value="Unassembled WGS sequence"/>
</dbReference>
<reference evidence="2 3" key="1">
    <citation type="submission" date="2016-10" db="EMBL/GenBank/DDBJ databases">
        <authorList>
            <person name="Cai Z."/>
        </authorList>
    </citation>
    <scope>NUCLEOTIDE SEQUENCE [LARGE SCALE GENOMIC DNA]</scope>
</reference>
<sequence length="115" mass="12542">MTSFFTRYFSLRVEAVARPKKQQAPHSSAARQLTRARSYSSASSTPLPGVVPASAQTATRKQQDAEQLVLDAAETHAHNSYYLPAHTWSEAILVVHTSSWTCSELGPSCTTQCGM</sequence>
<protein>
    <submittedName>
        <fullName evidence="2">Uncharacterized protein</fullName>
    </submittedName>
</protein>
<evidence type="ECO:0000256" key="1">
    <source>
        <dbReference type="SAM" id="MobiDB-lite"/>
    </source>
</evidence>
<evidence type="ECO:0000313" key="3">
    <source>
        <dbReference type="Proteomes" id="UP000256970"/>
    </source>
</evidence>
<feature type="compositionally biased region" description="Low complexity" evidence="1">
    <location>
        <begin position="33"/>
        <end position="48"/>
    </location>
</feature>
<feature type="region of interest" description="Disordered" evidence="1">
    <location>
        <begin position="17"/>
        <end position="66"/>
    </location>
</feature>
<evidence type="ECO:0000313" key="2">
    <source>
        <dbReference type="EMBL" id="SZX64814.1"/>
    </source>
</evidence>
<organism evidence="2 3">
    <name type="scientific">Tetradesmus obliquus</name>
    <name type="common">Green alga</name>
    <name type="synonym">Acutodesmus obliquus</name>
    <dbReference type="NCBI Taxonomy" id="3088"/>
    <lineage>
        <taxon>Eukaryota</taxon>
        <taxon>Viridiplantae</taxon>
        <taxon>Chlorophyta</taxon>
        <taxon>core chlorophytes</taxon>
        <taxon>Chlorophyceae</taxon>
        <taxon>CS clade</taxon>
        <taxon>Sphaeropleales</taxon>
        <taxon>Scenedesmaceae</taxon>
        <taxon>Tetradesmus</taxon>
    </lineage>
</organism>
<accession>A0A383VJJ0</accession>
<dbReference type="EMBL" id="FNXT01000469">
    <property type="protein sequence ID" value="SZX64814.1"/>
    <property type="molecule type" value="Genomic_DNA"/>
</dbReference>
<proteinExistence type="predicted"/>
<name>A0A383VJJ0_TETOB</name>
<keyword evidence="3" id="KW-1185">Reference proteome</keyword>